<sequence>MKFRVDWALRGDMAFIACCIKSCSSEIIMRQQTGMLRISHGVVRKPNGNATAYFYKNGVIDGE</sequence>
<accession>A0A0M2F196</accession>
<dbReference type="EMBL" id="JQOD01000002">
    <property type="protein sequence ID" value="KGA33774.1"/>
    <property type="molecule type" value="Genomic_DNA"/>
</dbReference>
<dbReference type="AlphaFoldDB" id="A0A0M2F196"/>
<reference evidence="1 2" key="1">
    <citation type="submission" date="2014-08" db="EMBL/GenBank/DDBJ databases">
        <title>Genome sequences of NCPPB Pectobacterium isolates.</title>
        <authorList>
            <person name="Glover R.H."/>
            <person name="Sapp M."/>
            <person name="Elphinstone J."/>
        </authorList>
    </citation>
    <scope>NUCLEOTIDE SEQUENCE [LARGE SCALE GENOMIC DNA]</scope>
    <source>
        <strain evidence="1 2">LMG 21372</strain>
    </source>
</reference>
<dbReference type="STRING" id="180957.B5S52_09885"/>
<evidence type="ECO:0000313" key="1">
    <source>
        <dbReference type="EMBL" id="KGA33774.1"/>
    </source>
</evidence>
<dbReference type="Proteomes" id="UP000029435">
    <property type="component" value="Unassembled WGS sequence"/>
</dbReference>
<gene>
    <name evidence="1" type="ORF">KU74_09815</name>
</gene>
<organism evidence="1 2">
    <name type="scientific">Pectobacterium brasiliense</name>
    <dbReference type="NCBI Taxonomy" id="180957"/>
    <lineage>
        <taxon>Bacteria</taxon>
        <taxon>Pseudomonadati</taxon>
        <taxon>Pseudomonadota</taxon>
        <taxon>Gammaproteobacteria</taxon>
        <taxon>Enterobacterales</taxon>
        <taxon>Pectobacteriaceae</taxon>
        <taxon>Pectobacterium</taxon>
    </lineage>
</organism>
<proteinExistence type="predicted"/>
<comment type="caution">
    <text evidence="1">The sequence shown here is derived from an EMBL/GenBank/DDBJ whole genome shotgun (WGS) entry which is preliminary data.</text>
</comment>
<protein>
    <submittedName>
        <fullName evidence="1">Uncharacterized protein</fullName>
    </submittedName>
</protein>
<name>A0A0M2F196_9GAMM</name>
<evidence type="ECO:0000313" key="2">
    <source>
        <dbReference type="Proteomes" id="UP000029435"/>
    </source>
</evidence>